<reference evidence="1 2" key="1">
    <citation type="journal article" date="2016" name="PLoS ONE">
        <title>Sequence Assembly of Yarrowia lipolytica Strain W29/CLIB89 Shows Transposable Element Diversity.</title>
        <authorList>
            <person name="Magnan C."/>
            <person name="Yu J."/>
            <person name="Chang I."/>
            <person name="Jahn E."/>
            <person name="Kanomata Y."/>
            <person name="Wu J."/>
            <person name="Zeller M."/>
            <person name="Oakes M."/>
            <person name="Baldi P."/>
            <person name="Sandmeyer S."/>
        </authorList>
    </citation>
    <scope>NUCLEOTIDE SEQUENCE [LARGE SCALE GENOMIC DNA]</scope>
    <source>
        <strain evidence="2">CLIB89(W29)</strain>
    </source>
</reference>
<accession>A0A1D8NK38</accession>
<proteinExistence type="predicted"/>
<organism evidence="1 2">
    <name type="scientific">Yarrowia lipolytica</name>
    <name type="common">Candida lipolytica</name>
    <dbReference type="NCBI Taxonomy" id="4952"/>
    <lineage>
        <taxon>Eukaryota</taxon>
        <taxon>Fungi</taxon>
        <taxon>Dikarya</taxon>
        <taxon>Ascomycota</taxon>
        <taxon>Saccharomycotina</taxon>
        <taxon>Dipodascomycetes</taxon>
        <taxon>Dipodascales</taxon>
        <taxon>Dipodascales incertae sedis</taxon>
        <taxon>Yarrowia</taxon>
    </lineage>
</organism>
<sequence length="270" mass="28364">MSEDKYCTVRVCRIYKSVIRHFSKTNHTRSYPPTLVTIMQFSAVLLATAASMVSAQQFGIIAIRSGSDIQNSAVYSNGEKLVIGGTYQSTDYEVKDMLLLANGKPVQFGNGANIVDSEGAGTRDIEVNGQDYVYVPKFEWTACPAPEGADYVYTVETSSVCGEAGIPFAPRAMYKDEAATEEKPAETEAAPVETPAITEAPVPVPTGGAVVTANSTIVLTITDCGEGVECVTKPQPQPTQVEEAPEQANGAAALGVSAGIAGIAAVAMLL</sequence>
<protein>
    <recommendedName>
        <fullName evidence="3">Cell wall protein</fullName>
    </recommendedName>
</protein>
<dbReference type="VEuPathDB" id="FungiDB:YALI1_E31005g"/>
<name>A0A1D8NK38_YARLL</name>
<evidence type="ECO:0000313" key="2">
    <source>
        <dbReference type="Proteomes" id="UP000182444"/>
    </source>
</evidence>
<dbReference type="EMBL" id="CP017557">
    <property type="protein sequence ID" value="AOW05979.1"/>
    <property type="molecule type" value="Genomic_DNA"/>
</dbReference>
<dbReference type="KEGG" id="yli:2912626"/>
<dbReference type="GeneID" id="2912626"/>
<gene>
    <name evidence="1" type="ORF">YALI1_E31005g</name>
</gene>
<dbReference type="VEuPathDB" id="FungiDB:YALI0_E26125g"/>
<evidence type="ECO:0008006" key="3">
    <source>
        <dbReference type="Google" id="ProtNLM"/>
    </source>
</evidence>
<dbReference type="Proteomes" id="UP000182444">
    <property type="component" value="Chromosome 1E"/>
</dbReference>
<evidence type="ECO:0000313" key="1">
    <source>
        <dbReference type="EMBL" id="AOW05979.1"/>
    </source>
</evidence>
<dbReference type="AlphaFoldDB" id="A0A1D8NK38"/>
<dbReference type="RefSeq" id="XP_504412.2">
    <property type="nucleotide sequence ID" value="XM_504412.3"/>
</dbReference>